<dbReference type="PANTHER" id="PTHR12663:SF3">
    <property type="entry name" value="SISTER CHROMATID COHESION PROTEIN PDS5 HOMOLOG C"/>
    <property type="match status" value="1"/>
</dbReference>
<evidence type="ECO:0000256" key="4">
    <source>
        <dbReference type="ARBA" id="ARBA00023242"/>
    </source>
</evidence>
<keyword evidence="3" id="KW-0234">DNA repair</keyword>
<dbReference type="InterPro" id="IPR003959">
    <property type="entry name" value="ATPase_AAA_core"/>
</dbReference>
<evidence type="ECO:0000256" key="2">
    <source>
        <dbReference type="ARBA" id="ARBA00022763"/>
    </source>
</evidence>
<organism evidence="6 7">
    <name type="scientific">Helianthus annuus</name>
    <name type="common">Common sunflower</name>
    <dbReference type="NCBI Taxonomy" id="4232"/>
    <lineage>
        <taxon>Eukaryota</taxon>
        <taxon>Viridiplantae</taxon>
        <taxon>Streptophyta</taxon>
        <taxon>Embryophyta</taxon>
        <taxon>Tracheophyta</taxon>
        <taxon>Spermatophyta</taxon>
        <taxon>Magnoliopsida</taxon>
        <taxon>eudicotyledons</taxon>
        <taxon>Gunneridae</taxon>
        <taxon>Pentapetalae</taxon>
        <taxon>asterids</taxon>
        <taxon>campanulids</taxon>
        <taxon>Asterales</taxon>
        <taxon>Asteraceae</taxon>
        <taxon>Asteroideae</taxon>
        <taxon>Heliantheae alliance</taxon>
        <taxon>Heliantheae</taxon>
        <taxon>Helianthus</taxon>
    </lineage>
</organism>
<dbReference type="InterPro" id="IPR027417">
    <property type="entry name" value="P-loop_NTPase"/>
</dbReference>
<dbReference type="Gene3D" id="3.40.50.300">
    <property type="entry name" value="P-loop containing nucleotide triphosphate hydrolases"/>
    <property type="match status" value="1"/>
</dbReference>
<dbReference type="GO" id="GO:0007064">
    <property type="term" value="P:mitotic sister chromatid cohesion"/>
    <property type="evidence" value="ECO:0007669"/>
    <property type="project" value="InterPro"/>
</dbReference>
<keyword evidence="2" id="KW-0227">DNA damage</keyword>
<gene>
    <name evidence="6" type="ORF">HanXRQr2_Chr10g0447091</name>
</gene>
<proteinExistence type="predicted"/>
<dbReference type="SUPFAM" id="SSF52540">
    <property type="entry name" value="P-loop containing nucleoside triphosphate hydrolases"/>
    <property type="match status" value="1"/>
</dbReference>
<comment type="caution">
    <text evidence="6">The sequence shown here is derived from an EMBL/GenBank/DDBJ whole genome shotgun (WGS) entry which is preliminary data.</text>
</comment>
<sequence length="235" mass="25963">MFEHFLKSVRDYHLDSVFPSMGSIMVLVIEESEEIPVEMLKPLLARVKNDNTDVLPIARNLSERVLVKSAERLKPYLLPAVTALGESLDTYTKVVTAVCKGTTATKGVLLYGPPGTGKTILAKANLKLFFIHLTVPNIIASGLAMLKNLISMPKMIADVTLGDQKKRNLLMMLLRDFVMFVQRGTNVVVSWLAFARMIGINAEWQGHQGHIAPLDYVQAIILPSSHLKLDISAPT</sequence>
<dbReference type="Proteomes" id="UP000215914">
    <property type="component" value="Unassembled WGS sequence"/>
</dbReference>
<dbReference type="InterPro" id="IPR039776">
    <property type="entry name" value="Pds5"/>
</dbReference>
<evidence type="ECO:0000256" key="3">
    <source>
        <dbReference type="ARBA" id="ARBA00023204"/>
    </source>
</evidence>
<evidence type="ECO:0000313" key="6">
    <source>
        <dbReference type="EMBL" id="KAF5786933.1"/>
    </source>
</evidence>
<dbReference type="GO" id="GO:0005634">
    <property type="term" value="C:nucleus"/>
    <property type="evidence" value="ECO:0007669"/>
    <property type="project" value="UniProtKB-SubCell"/>
</dbReference>
<dbReference type="GO" id="GO:0005524">
    <property type="term" value="F:ATP binding"/>
    <property type="evidence" value="ECO:0007669"/>
    <property type="project" value="InterPro"/>
</dbReference>
<accession>A0A9K3HXZ0</accession>
<name>A0A9K3HXZ0_HELAN</name>
<keyword evidence="7" id="KW-1185">Reference proteome</keyword>
<evidence type="ECO:0000256" key="1">
    <source>
        <dbReference type="ARBA" id="ARBA00004123"/>
    </source>
</evidence>
<keyword evidence="4" id="KW-0539">Nucleus</keyword>
<evidence type="ECO:0000259" key="5">
    <source>
        <dbReference type="Pfam" id="PF00004"/>
    </source>
</evidence>
<dbReference type="Pfam" id="PF20168">
    <property type="entry name" value="PDS5"/>
    <property type="match status" value="1"/>
</dbReference>
<dbReference type="GO" id="GO:0016887">
    <property type="term" value="F:ATP hydrolysis activity"/>
    <property type="evidence" value="ECO:0007669"/>
    <property type="project" value="InterPro"/>
</dbReference>
<protein>
    <submittedName>
        <fullName evidence="6">Sister chromatid cohesion protein Pds5</fullName>
    </submittedName>
</protein>
<dbReference type="AlphaFoldDB" id="A0A9K3HXZ0"/>
<dbReference type="Pfam" id="PF00004">
    <property type="entry name" value="AAA"/>
    <property type="match status" value="1"/>
</dbReference>
<dbReference type="PANTHER" id="PTHR12663">
    <property type="entry name" value="ANDROGEN INDUCED INHIBITOR OF PROLIFERATION AS3 / PDS5-RELATED"/>
    <property type="match status" value="1"/>
</dbReference>
<reference evidence="6" key="2">
    <citation type="submission" date="2020-06" db="EMBL/GenBank/DDBJ databases">
        <title>Helianthus annuus Genome sequencing and assembly Release 2.</title>
        <authorList>
            <person name="Gouzy J."/>
            <person name="Langlade N."/>
            <person name="Munos S."/>
        </authorList>
    </citation>
    <scope>NUCLEOTIDE SEQUENCE</scope>
    <source>
        <tissue evidence="6">Leaves</tissue>
    </source>
</reference>
<dbReference type="GO" id="GO:0006281">
    <property type="term" value="P:DNA repair"/>
    <property type="evidence" value="ECO:0007669"/>
    <property type="project" value="UniProtKB-KW"/>
</dbReference>
<feature type="domain" description="ATPase AAA-type core" evidence="5">
    <location>
        <begin position="108"/>
        <end position="135"/>
    </location>
</feature>
<evidence type="ECO:0000313" key="7">
    <source>
        <dbReference type="Proteomes" id="UP000215914"/>
    </source>
</evidence>
<dbReference type="Gramene" id="mRNA:HanXRQr2_Chr10g0447091">
    <property type="protein sequence ID" value="mRNA:HanXRQr2_Chr10g0447091"/>
    <property type="gene ID" value="HanXRQr2_Chr10g0447091"/>
</dbReference>
<reference evidence="6" key="1">
    <citation type="journal article" date="2017" name="Nature">
        <title>The sunflower genome provides insights into oil metabolism, flowering and Asterid evolution.</title>
        <authorList>
            <person name="Badouin H."/>
            <person name="Gouzy J."/>
            <person name="Grassa C.J."/>
            <person name="Murat F."/>
            <person name="Staton S.E."/>
            <person name="Cottret L."/>
            <person name="Lelandais-Briere C."/>
            <person name="Owens G.L."/>
            <person name="Carrere S."/>
            <person name="Mayjonade B."/>
            <person name="Legrand L."/>
            <person name="Gill N."/>
            <person name="Kane N.C."/>
            <person name="Bowers J.E."/>
            <person name="Hubner S."/>
            <person name="Bellec A."/>
            <person name="Berard A."/>
            <person name="Berges H."/>
            <person name="Blanchet N."/>
            <person name="Boniface M.C."/>
            <person name="Brunel D."/>
            <person name="Catrice O."/>
            <person name="Chaidir N."/>
            <person name="Claudel C."/>
            <person name="Donnadieu C."/>
            <person name="Faraut T."/>
            <person name="Fievet G."/>
            <person name="Helmstetter N."/>
            <person name="King M."/>
            <person name="Knapp S.J."/>
            <person name="Lai Z."/>
            <person name="Le Paslier M.C."/>
            <person name="Lippi Y."/>
            <person name="Lorenzon L."/>
            <person name="Mandel J.R."/>
            <person name="Marage G."/>
            <person name="Marchand G."/>
            <person name="Marquand E."/>
            <person name="Bret-Mestries E."/>
            <person name="Morien E."/>
            <person name="Nambeesan S."/>
            <person name="Nguyen T."/>
            <person name="Pegot-Espagnet P."/>
            <person name="Pouilly N."/>
            <person name="Raftis F."/>
            <person name="Sallet E."/>
            <person name="Schiex T."/>
            <person name="Thomas J."/>
            <person name="Vandecasteele C."/>
            <person name="Vares D."/>
            <person name="Vear F."/>
            <person name="Vautrin S."/>
            <person name="Crespi M."/>
            <person name="Mangin B."/>
            <person name="Burke J.M."/>
            <person name="Salse J."/>
            <person name="Munos S."/>
            <person name="Vincourt P."/>
            <person name="Rieseberg L.H."/>
            <person name="Langlade N.B."/>
        </authorList>
    </citation>
    <scope>NUCLEOTIDE SEQUENCE</scope>
    <source>
        <tissue evidence="6">Leaves</tissue>
    </source>
</reference>
<comment type="subcellular location">
    <subcellularLocation>
        <location evidence="1">Nucleus</location>
    </subcellularLocation>
</comment>
<dbReference type="EMBL" id="MNCJ02000325">
    <property type="protein sequence ID" value="KAF5786933.1"/>
    <property type="molecule type" value="Genomic_DNA"/>
</dbReference>